<name>A0ACC4B7Y7_POPAL</name>
<gene>
    <name evidence="1" type="ORF">D5086_025130</name>
</gene>
<keyword evidence="2" id="KW-1185">Reference proteome</keyword>
<sequence length="169" mass="18895">MISNENNNREIQEQEENGSSDDIEEDSDSESDSDSDTNDDDGGDEDGGDGDNQVVPWSPTTPPPPPSASSSCSCTSTDDNDADFVESINVLSFKRQRLQLDRKGRSQPFVFSTDVRKHSHYRRMLQFFYEGIFERKEKGIGPDGLSRVERTAEFDERLSGGFEAIDVDL</sequence>
<protein>
    <submittedName>
        <fullName evidence="1">Uncharacterized protein</fullName>
    </submittedName>
</protein>
<reference evidence="1 2" key="1">
    <citation type="journal article" date="2024" name="Plant Biotechnol. J.">
        <title>Genome and CRISPR/Cas9 system of a widespread forest tree (Populus alba) in the world.</title>
        <authorList>
            <person name="Liu Y.J."/>
            <person name="Jiang P.F."/>
            <person name="Han X.M."/>
            <person name="Li X.Y."/>
            <person name="Wang H.M."/>
            <person name="Wang Y.J."/>
            <person name="Wang X.X."/>
            <person name="Zeng Q.Y."/>
        </authorList>
    </citation>
    <scope>NUCLEOTIDE SEQUENCE [LARGE SCALE GENOMIC DNA]</scope>
    <source>
        <strain evidence="2">cv. PAL-ZL1</strain>
    </source>
</reference>
<proteinExistence type="predicted"/>
<dbReference type="Proteomes" id="UP000309997">
    <property type="component" value="Unassembled WGS sequence"/>
</dbReference>
<accession>A0ACC4B7Y7</accession>
<comment type="caution">
    <text evidence="1">The sequence shown here is derived from an EMBL/GenBank/DDBJ whole genome shotgun (WGS) entry which is preliminary data.</text>
</comment>
<dbReference type="EMBL" id="RCHU02000013">
    <property type="protein sequence ID" value="KAL3574517.1"/>
    <property type="molecule type" value="Genomic_DNA"/>
</dbReference>
<evidence type="ECO:0000313" key="1">
    <source>
        <dbReference type="EMBL" id="KAL3574517.1"/>
    </source>
</evidence>
<organism evidence="1 2">
    <name type="scientific">Populus alba</name>
    <name type="common">White poplar</name>
    <dbReference type="NCBI Taxonomy" id="43335"/>
    <lineage>
        <taxon>Eukaryota</taxon>
        <taxon>Viridiplantae</taxon>
        <taxon>Streptophyta</taxon>
        <taxon>Embryophyta</taxon>
        <taxon>Tracheophyta</taxon>
        <taxon>Spermatophyta</taxon>
        <taxon>Magnoliopsida</taxon>
        <taxon>eudicotyledons</taxon>
        <taxon>Gunneridae</taxon>
        <taxon>Pentapetalae</taxon>
        <taxon>rosids</taxon>
        <taxon>fabids</taxon>
        <taxon>Malpighiales</taxon>
        <taxon>Salicaceae</taxon>
        <taxon>Saliceae</taxon>
        <taxon>Populus</taxon>
    </lineage>
</organism>
<evidence type="ECO:0000313" key="2">
    <source>
        <dbReference type="Proteomes" id="UP000309997"/>
    </source>
</evidence>